<reference evidence="2 3" key="1">
    <citation type="journal article" date="2016" name="Nat. Commun.">
        <title>Thousands of microbial genomes shed light on interconnected biogeochemical processes in an aquifer system.</title>
        <authorList>
            <person name="Anantharaman K."/>
            <person name="Brown C.T."/>
            <person name="Hug L.A."/>
            <person name="Sharon I."/>
            <person name="Castelle C.J."/>
            <person name="Probst A.J."/>
            <person name="Thomas B.C."/>
            <person name="Singh A."/>
            <person name="Wilkins M.J."/>
            <person name="Karaoz U."/>
            <person name="Brodie E.L."/>
            <person name="Williams K.H."/>
            <person name="Hubbard S.S."/>
            <person name="Banfield J.F."/>
        </authorList>
    </citation>
    <scope>NUCLEOTIDE SEQUENCE [LARGE SCALE GENOMIC DNA]</scope>
</reference>
<name>A0A1F8ATJ1_9BACT</name>
<evidence type="ECO:0000313" key="2">
    <source>
        <dbReference type="EMBL" id="OGM55057.1"/>
    </source>
</evidence>
<sequence length="103" mass="11590">MSKTNLKFKVQKSKLQFKFRNLLMLSKSKFIATVLLLGAGYLIFTYCFPVYAQSSTTIYGGPIYHCGIVSHVVLSFSRLGLGVFLVLPIIYLFSCLIVEVVKK</sequence>
<organism evidence="2 3">
    <name type="scientific">Candidatus Woesebacteria bacterium RIFCSPHIGHO2_12_FULL_41_24</name>
    <dbReference type="NCBI Taxonomy" id="1802510"/>
    <lineage>
        <taxon>Bacteria</taxon>
        <taxon>Candidatus Woeseibacteriota</taxon>
    </lineage>
</organism>
<dbReference type="AlphaFoldDB" id="A0A1F8ATJ1"/>
<dbReference type="EMBL" id="MGGW01000005">
    <property type="protein sequence ID" value="OGM55057.1"/>
    <property type="molecule type" value="Genomic_DNA"/>
</dbReference>
<evidence type="ECO:0000256" key="1">
    <source>
        <dbReference type="SAM" id="Phobius"/>
    </source>
</evidence>
<comment type="caution">
    <text evidence="2">The sequence shown here is derived from an EMBL/GenBank/DDBJ whole genome shotgun (WGS) entry which is preliminary data.</text>
</comment>
<proteinExistence type="predicted"/>
<gene>
    <name evidence="2" type="ORF">A3E44_04010</name>
</gene>
<evidence type="ECO:0000313" key="3">
    <source>
        <dbReference type="Proteomes" id="UP000178603"/>
    </source>
</evidence>
<accession>A0A1F8ATJ1</accession>
<dbReference type="Proteomes" id="UP000178603">
    <property type="component" value="Unassembled WGS sequence"/>
</dbReference>
<feature type="transmembrane region" description="Helical" evidence="1">
    <location>
        <begin position="76"/>
        <end position="101"/>
    </location>
</feature>
<protein>
    <submittedName>
        <fullName evidence="2">Uncharacterized protein</fullName>
    </submittedName>
</protein>
<keyword evidence="1" id="KW-0472">Membrane</keyword>
<keyword evidence="1" id="KW-1133">Transmembrane helix</keyword>
<keyword evidence="1" id="KW-0812">Transmembrane</keyword>